<feature type="compositionally biased region" description="Polar residues" evidence="2">
    <location>
        <begin position="13"/>
        <end position="23"/>
    </location>
</feature>
<feature type="coiled-coil region" evidence="1">
    <location>
        <begin position="364"/>
        <end position="391"/>
    </location>
</feature>
<feature type="coiled-coil region" evidence="1">
    <location>
        <begin position="516"/>
        <end position="607"/>
    </location>
</feature>
<name>A0AAV9NGS0_9EURO</name>
<accession>A0AAV9NGS0</accession>
<organism evidence="3 4">
    <name type="scientific">Exophiala bonariae</name>
    <dbReference type="NCBI Taxonomy" id="1690606"/>
    <lineage>
        <taxon>Eukaryota</taxon>
        <taxon>Fungi</taxon>
        <taxon>Dikarya</taxon>
        <taxon>Ascomycota</taxon>
        <taxon>Pezizomycotina</taxon>
        <taxon>Eurotiomycetes</taxon>
        <taxon>Chaetothyriomycetidae</taxon>
        <taxon>Chaetothyriales</taxon>
        <taxon>Herpotrichiellaceae</taxon>
        <taxon>Exophiala</taxon>
    </lineage>
</organism>
<evidence type="ECO:0000313" key="4">
    <source>
        <dbReference type="Proteomes" id="UP001358417"/>
    </source>
</evidence>
<dbReference type="RefSeq" id="XP_064708761.1">
    <property type="nucleotide sequence ID" value="XM_064855172.1"/>
</dbReference>
<evidence type="ECO:0000256" key="2">
    <source>
        <dbReference type="SAM" id="MobiDB-lite"/>
    </source>
</evidence>
<dbReference type="PANTHER" id="PTHR45615:SF80">
    <property type="entry name" value="GRIP DOMAIN-CONTAINING PROTEIN"/>
    <property type="match status" value="1"/>
</dbReference>
<gene>
    <name evidence="3" type="ORF">LTR84_011644</name>
</gene>
<proteinExistence type="predicted"/>
<dbReference type="GeneID" id="89979794"/>
<comment type="caution">
    <text evidence="3">The sequence shown here is derived from an EMBL/GenBank/DDBJ whole genome shotgun (WGS) entry which is preliminary data.</text>
</comment>
<evidence type="ECO:0000256" key="1">
    <source>
        <dbReference type="SAM" id="Coils"/>
    </source>
</evidence>
<reference evidence="3 4" key="1">
    <citation type="submission" date="2023-08" db="EMBL/GenBank/DDBJ databases">
        <title>Black Yeasts Isolated from many extreme environments.</title>
        <authorList>
            <person name="Coleine C."/>
            <person name="Stajich J.E."/>
            <person name="Selbmann L."/>
        </authorList>
    </citation>
    <scope>NUCLEOTIDE SEQUENCE [LARGE SCALE GENOMIC DNA]</scope>
    <source>
        <strain evidence="3 4">CCFEE 5792</strain>
    </source>
</reference>
<feature type="region of interest" description="Disordered" evidence="2">
    <location>
        <begin position="667"/>
        <end position="743"/>
    </location>
</feature>
<dbReference type="AlphaFoldDB" id="A0AAV9NGS0"/>
<dbReference type="PANTHER" id="PTHR45615">
    <property type="entry name" value="MYOSIN HEAVY CHAIN, NON-MUSCLE"/>
    <property type="match status" value="1"/>
</dbReference>
<protein>
    <submittedName>
        <fullName evidence="3">Uncharacterized protein</fullName>
    </submittedName>
</protein>
<evidence type="ECO:0000313" key="3">
    <source>
        <dbReference type="EMBL" id="KAK5057643.1"/>
    </source>
</evidence>
<feature type="compositionally biased region" description="Polar residues" evidence="2">
    <location>
        <begin position="52"/>
        <end position="63"/>
    </location>
</feature>
<feature type="region of interest" description="Disordered" evidence="2">
    <location>
        <begin position="1"/>
        <end position="89"/>
    </location>
</feature>
<feature type="coiled-coil region" evidence="1">
    <location>
        <begin position="124"/>
        <end position="177"/>
    </location>
</feature>
<feature type="coiled-coil region" evidence="1">
    <location>
        <begin position="441"/>
        <end position="468"/>
    </location>
</feature>
<keyword evidence="4" id="KW-1185">Reference proteome</keyword>
<feature type="region of interest" description="Disordered" evidence="2">
    <location>
        <begin position="484"/>
        <end position="506"/>
    </location>
</feature>
<sequence length="743" mass="82630">MADAAPLRRSKRPSTAISPIKNSQDNEQKPETMTPSRKRPIKKARFSDCALLNNSSASGSTGLTPWVGKTTLKTPKRRVSTPAPTRHQDQDYDYVQFTPYRQDLDSRTIRRIRRYGLSEEMHQQHDEKKKLADLQHQLDQKEEELQHLRAELAKVNSVASQEKVDEAEAQVAQLRQSFSEIAEPVSWKHVPTNAPSGPASDGGDTFCIYEDTAADTNDEVPGPGSDDAIAMGLELESARQAKESFFRTSQTTSANNLNFVDSPIRTASIALDIPAAPNSFYHDLSKQLKGAVSRAEDAEVALIAMNLEVQSLGFGSVDDDTATCISNIKAQFREMRLSLERTVPGETVSAFDNAKLLPEIMSKLKSVALKLQDREAELKSMRNQQRTLKGNFDHAILAAEKVNFRVKELEDIIDKNAEEMLEIRMRAQAVVRESQEHASNNRSLITAIEKYRQEVTRLEQLVELIESEQAARLQDVRTATFEELSQQMSDTEAKAAAETRGRRAAEESAVDRLRKINDLEAALATARQHSEDVKQQLKVLEKQLATSNANHQEEVGGLNSRISGLSTALASANAEVDKLKKINSKLEERYKNEVDQGAQTLERIQNEYIRSISKINEERKSHIRGSKVRYANWSLFSDELTSDDAAPMTPASIVRFAEYADIEDTSDDHVAGSVEMSRGKKSRRSSEGQGLSISKRGRRRYDSGIGMDSLSEADEDGMTSDPITPDFGSEADVEIDAGMDVTA</sequence>
<feature type="compositionally biased region" description="Basic and acidic residues" evidence="2">
    <location>
        <begin position="491"/>
        <end position="506"/>
    </location>
</feature>
<dbReference type="Proteomes" id="UP001358417">
    <property type="component" value="Unassembled WGS sequence"/>
</dbReference>
<keyword evidence="1" id="KW-0175">Coiled coil</keyword>
<dbReference type="EMBL" id="JAVRRD010000006">
    <property type="protein sequence ID" value="KAK5057643.1"/>
    <property type="molecule type" value="Genomic_DNA"/>
</dbReference>